<dbReference type="Proteomes" id="UP000191342">
    <property type="component" value="Unassembled WGS sequence"/>
</dbReference>
<proteinExistence type="predicted"/>
<evidence type="ECO:0000256" key="1">
    <source>
        <dbReference type="SAM" id="MobiDB-lite"/>
    </source>
</evidence>
<accession>A0A1V6U201</accession>
<feature type="region of interest" description="Disordered" evidence="1">
    <location>
        <begin position="55"/>
        <end position="80"/>
    </location>
</feature>
<dbReference type="EMBL" id="MLQL01000001">
    <property type="protein sequence ID" value="OQE32588.1"/>
    <property type="molecule type" value="Genomic_DNA"/>
</dbReference>
<evidence type="ECO:0000313" key="3">
    <source>
        <dbReference type="Proteomes" id="UP000191342"/>
    </source>
</evidence>
<reference evidence="3" key="1">
    <citation type="journal article" date="2017" name="Nat. Microbiol.">
        <title>Global analysis of biosynthetic gene clusters reveals vast potential of secondary metabolite production in Penicillium species.</title>
        <authorList>
            <person name="Nielsen J.C."/>
            <person name="Grijseels S."/>
            <person name="Prigent S."/>
            <person name="Ji B."/>
            <person name="Dainat J."/>
            <person name="Nielsen K.F."/>
            <person name="Frisvad J.C."/>
            <person name="Workman M."/>
            <person name="Nielsen J."/>
        </authorList>
    </citation>
    <scope>NUCLEOTIDE SEQUENCE [LARGE SCALE GENOMIC DNA]</scope>
    <source>
        <strain evidence="3">IBT 14082</strain>
    </source>
</reference>
<feature type="compositionally biased region" description="Basic and acidic residues" evidence="1">
    <location>
        <begin position="55"/>
        <end position="76"/>
    </location>
</feature>
<comment type="caution">
    <text evidence="2">The sequence shown here is derived from an EMBL/GenBank/DDBJ whole genome shotgun (WGS) entry which is preliminary data.</text>
</comment>
<gene>
    <name evidence="2" type="ORF">PENFLA_c001G04989</name>
</gene>
<evidence type="ECO:0000313" key="2">
    <source>
        <dbReference type="EMBL" id="OQE32588.1"/>
    </source>
</evidence>
<organism evidence="2 3">
    <name type="scientific">Penicillium flavigenum</name>
    <dbReference type="NCBI Taxonomy" id="254877"/>
    <lineage>
        <taxon>Eukaryota</taxon>
        <taxon>Fungi</taxon>
        <taxon>Dikarya</taxon>
        <taxon>Ascomycota</taxon>
        <taxon>Pezizomycotina</taxon>
        <taxon>Eurotiomycetes</taxon>
        <taxon>Eurotiomycetidae</taxon>
        <taxon>Eurotiales</taxon>
        <taxon>Aspergillaceae</taxon>
        <taxon>Penicillium</taxon>
    </lineage>
</organism>
<keyword evidence="3" id="KW-1185">Reference proteome</keyword>
<sequence length="229" mass="25638">MEAADQTRASSGPWALFASFAEGHVWLFLAVLSLRPVWCSSHLHDLSPWLHESTTEGRTHVAEPKHAETTTKHNTADSEQSNAQAQFQDAAPGHSNVINRRIQINGLLVGFPFQPSSICEECHDSNHDDKNDHEDKHHPTVPTVLIAAMLPEWWEVESEFLSHGSVAGQAMDASRLVKHSLTSHTSLCQRYFNVMTKESLGQSNNKTEYIDGAGKDTYRHTNERVAEKY</sequence>
<name>A0A1V6U201_9EURO</name>
<dbReference type="OrthoDB" id="10477559at2759"/>
<protein>
    <submittedName>
        <fullName evidence="2">Uncharacterized protein</fullName>
    </submittedName>
</protein>
<dbReference type="AlphaFoldDB" id="A0A1V6U201"/>